<proteinExistence type="predicted"/>
<dbReference type="EMBL" id="JADMCD010000001">
    <property type="protein sequence ID" value="MBF8639607.1"/>
    <property type="molecule type" value="Genomic_DNA"/>
</dbReference>
<organism evidence="4 5">
    <name type="scientific">Pseudomonas luteola</name>
    <dbReference type="NCBI Taxonomy" id="47886"/>
    <lineage>
        <taxon>Bacteria</taxon>
        <taxon>Pseudomonadati</taxon>
        <taxon>Pseudomonadota</taxon>
        <taxon>Gammaproteobacteria</taxon>
        <taxon>Pseudomonadales</taxon>
        <taxon>Pseudomonadaceae</taxon>
        <taxon>Pseudomonas</taxon>
    </lineage>
</organism>
<keyword evidence="4" id="KW-0413">Isomerase</keyword>
<reference evidence="4 5" key="1">
    <citation type="submission" date="2018-06" db="EMBL/GenBank/DDBJ databases">
        <authorList>
            <consortium name="Pathogen Informatics"/>
            <person name="Doyle S."/>
        </authorList>
    </citation>
    <scope>NUCLEOTIDE SEQUENCE [LARGE SCALE GENOMIC DNA]</scope>
    <source>
        <strain evidence="4 5">NCTC11842</strain>
    </source>
</reference>
<name>A0A2X2C271_PSELU</name>
<dbReference type="Proteomes" id="UP000250443">
    <property type="component" value="Unassembled WGS sequence"/>
</dbReference>
<evidence type="ECO:0000313" key="3">
    <source>
        <dbReference type="EMBL" id="MBF8639607.1"/>
    </source>
</evidence>
<dbReference type="AlphaFoldDB" id="A0A2X2C271"/>
<feature type="chain" id="PRO_5016067420" evidence="1">
    <location>
        <begin position="24"/>
        <end position="329"/>
    </location>
</feature>
<feature type="domain" description="Phytase-like" evidence="2">
    <location>
        <begin position="41"/>
        <end position="187"/>
    </location>
</feature>
<keyword evidence="1" id="KW-0732">Signal</keyword>
<evidence type="ECO:0000259" key="2">
    <source>
        <dbReference type="Pfam" id="PF13449"/>
    </source>
</evidence>
<dbReference type="Proteomes" id="UP000626180">
    <property type="component" value="Unassembled WGS sequence"/>
</dbReference>
<evidence type="ECO:0000256" key="1">
    <source>
        <dbReference type="SAM" id="SignalP"/>
    </source>
</evidence>
<dbReference type="GO" id="GO:0016853">
    <property type="term" value="F:isomerase activity"/>
    <property type="evidence" value="ECO:0007669"/>
    <property type="project" value="UniProtKB-KW"/>
</dbReference>
<dbReference type="InterPro" id="IPR027372">
    <property type="entry name" value="Phytase-like_dom"/>
</dbReference>
<evidence type="ECO:0000313" key="6">
    <source>
        <dbReference type="Proteomes" id="UP000626180"/>
    </source>
</evidence>
<accession>A0A2X2C271</accession>
<keyword evidence="6" id="KW-1185">Reference proteome</keyword>
<protein>
    <submittedName>
        <fullName evidence="4">DNA topoisomerase IV subunit B</fullName>
    </submittedName>
    <submittedName>
        <fullName evidence="3">Esterase-like activity of phytase family protein</fullName>
    </submittedName>
</protein>
<feature type="signal peptide" evidence="1">
    <location>
        <begin position="1"/>
        <end position="23"/>
    </location>
</feature>
<sequence>MSKHWRLWTLLILLDLGLQQARAAEELRLEAEYPVEGMRGGNLSGLALCKGEFWTVSDRDDDQYYRLDSSGEIWKAEAHPISAGPPPSAGLPWNLRLFVRLAEYKRGGTIDLEGITCDEAGNRYLVSEGYAAVLLDPVQGGQSWLKLPWNLMSQANRHGLLTHFNSIYEGISVSPDGQQIWLAAERQRRGILTLFKQGDKWVCHGSCVMFAEGGTTPIPPALGKRGPLPVDFSDMVYYHGKLFTLERAAHQLCRRSAESGIAERCWSFAKTLLAPVRHYRQNWGLAEALWIDERGAWIGLDTGDLAREDGDKRPYVLHYAAPAAGWDAP</sequence>
<dbReference type="SUPFAM" id="SSF101898">
    <property type="entry name" value="NHL repeat"/>
    <property type="match status" value="1"/>
</dbReference>
<dbReference type="EMBL" id="UAUF01000008">
    <property type="protein sequence ID" value="SPZ02802.1"/>
    <property type="molecule type" value="Genomic_DNA"/>
</dbReference>
<dbReference type="Pfam" id="PF13449">
    <property type="entry name" value="Phytase-like"/>
    <property type="match status" value="1"/>
</dbReference>
<evidence type="ECO:0000313" key="4">
    <source>
        <dbReference type="EMBL" id="SPZ02802.1"/>
    </source>
</evidence>
<evidence type="ECO:0000313" key="5">
    <source>
        <dbReference type="Proteomes" id="UP000250443"/>
    </source>
</evidence>
<gene>
    <name evidence="3" type="ORF">IRZ65_02775</name>
    <name evidence="4" type="ORF">NCTC11842_00840</name>
</gene>
<reference evidence="3 6" key="2">
    <citation type="submission" date="2020-10" db="EMBL/GenBank/DDBJ databases">
        <title>Genome sequences of Pseudomonas isolates.</title>
        <authorList>
            <person name="Wessels L."/>
            <person name="Reich F."/>
            <person name="Hammerl J."/>
        </authorList>
    </citation>
    <scope>NUCLEOTIDE SEQUENCE [LARGE SCALE GENOMIC DNA]</scope>
    <source>
        <strain evidence="3 6">20-MO00624-0</strain>
    </source>
</reference>